<evidence type="ECO:0000313" key="2">
    <source>
        <dbReference type="EMBL" id="VDC81923.1"/>
    </source>
</evidence>
<reference evidence="2" key="1">
    <citation type="submission" date="2018-11" db="EMBL/GenBank/DDBJ databases">
        <authorList>
            <consortium name="Genoscope - CEA"/>
            <person name="William W."/>
        </authorList>
    </citation>
    <scope>NUCLEOTIDE SEQUENCE</scope>
</reference>
<protein>
    <submittedName>
        <fullName evidence="2">Uncharacterized protein</fullName>
    </submittedName>
</protein>
<accession>A0A3P6A3Z2</accession>
<proteinExistence type="predicted"/>
<feature type="compositionally biased region" description="Basic residues" evidence="1">
    <location>
        <begin position="1"/>
        <end position="20"/>
    </location>
</feature>
<dbReference type="AlphaFoldDB" id="A0A3P6A3Z2"/>
<sequence length="100" mass="12112">MRRRTRRRSRRRRRNGRRGRTFTEGYVSVHGENGRQRFETQKKALESGLVRSTRRRKPPWLMTWRRSVSAAIKPNSTSRISFITLLRCCHHLHDRKISLR</sequence>
<gene>
    <name evidence="2" type="ORF">BRAA03T13141Z</name>
</gene>
<organism evidence="2">
    <name type="scientific">Brassica campestris</name>
    <name type="common">Field mustard</name>
    <dbReference type="NCBI Taxonomy" id="3711"/>
    <lineage>
        <taxon>Eukaryota</taxon>
        <taxon>Viridiplantae</taxon>
        <taxon>Streptophyta</taxon>
        <taxon>Embryophyta</taxon>
        <taxon>Tracheophyta</taxon>
        <taxon>Spermatophyta</taxon>
        <taxon>Magnoliopsida</taxon>
        <taxon>eudicotyledons</taxon>
        <taxon>Gunneridae</taxon>
        <taxon>Pentapetalae</taxon>
        <taxon>rosids</taxon>
        <taxon>malvids</taxon>
        <taxon>Brassicales</taxon>
        <taxon>Brassicaceae</taxon>
        <taxon>Brassiceae</taxon>
        <taxon>Brassica</taxon>
    </lineage>
</organism>
<dbReference type="EMBL" id="LR031572">
    <property type="protein sequence ID" value="VDC81923.1"/>
    <property type="molecule type" value="Genomic_DNA"/>
</dbReference>
<name>A0A3P6A3Z2_BRACM</name>
<feature type="region of interest" description="Disordered" evidence="1">
    <location>
        <begin position="1"/>
        <end position="21"/>
    </location>
</feature>
<evidence type="ECO:0000256" key="1">
    <source>
        <dbReference type="SAM" id="MobiDB-lite"/>
    </source>
</evidence>